<evidence type="ECO:0000313" key="7">
    <source>
        <dbReference type="EMBL" id="AIS52814.1"/>
    </source>
</evidence>
<accession>A0A097ASM6</accession>
<dbReference type="InterPro" id="IPR007197">
    <property type="entry name" value="rSAM"/>
</dbReference>
<dbReference type="Pfam" id="PF04055">
    <property type="entry name" value="Radical_SAM"/>
    <property type="match status" value="1"/>
</dbReference>
<dbReference type="SFLD" id="SFLDS00029">
    <property type="entry name" value="Radical_SAM"/>
    <property type="match status" value="1"/>
</dbReference>
<keyword evidence="4 5" id="KW-0411">Iron-sulfur</keyword>
<dbReference type="InterPro" id="IPR040085">
    <property type="entry name" value="MJ0674-like"/>
</dbReference>
<dbReference type="InterPro" id="IPR058240">
    <property type="entry name" value="rSAM_sf"/>
</dbReference>
<dbReference type="SUPFAM" id="SSF102114">
    <property type="entry name" value="Radical SAM enzymes"/>
    <property type="match status" value="1"/>
</dbReference>
<dbReference type="HOGENOM" id="CLU_062674_0_1_9"/>
<dbReference type="InterPro" id="IPR016431">
    <property type="entry name" value="Pyrv-formate_lyase-activ_prd"/>
</dbReference>
<feature type="domain" description="Radical SAM core" evidence="6">
    <location>
        <begin position="55"/>
        <end position="192"/>
    </location>
</feature>
<dbReference type="PIRSF" id="PIRSF004869">
    <property type="entry name" value="PflX_prd"/>
    <property type="match status" value="1"/>
</dbReference>
<dbReference type="GO" id="GO:0003824">
    <property type="term" value="F:catalytic activity"/>
    <property type="evidence" value="ECO:0007669"/>
    <property type="project" value="InterPro"/>
</dbReference>
<keyword evidence="2 5" id="KW-0479">Metal-binding</keyword>
<dbReference type="CDD" id="cd01335">
    <property type="entry name" value="Radical_SAM"/>
    <property type="match status" value="1"/>
</dbReference>
<evidence type="ECO:0000256" key="4">
    <source>
        <dbReference type="ARBA" id="ARBA00023014"/>
    </source>
</evidence>
<dbReference type="Proteomes" id="UP000029669">
    <property type="component" value="Chromosome"/>
</dbReference>
<reference evidence="8" key="1">
    <citation type="journal article" date="2015" name="Genome Announc.">
        <title>Whole-Genome Sequences of 80 Environmental and Clinical Isolates of Burkholderia pseudomallei.</title>
        <authorList>
            <person name="Johnson S.L."/>
            <person name="Baker A.L."/>
            <person name="Chain P.S."/>
            <person name="Currie B.J."/>
            <person name="Daligault H.E."/>
            <person name="Davenport K.W."/>
            <person name="Davis C.B."/>
            <person name="Inglis T.J."/>
            <person name="Kaestli M."/>
            <person name="Koren S."/>
            <person name="Mayo M."/>
            <person name="Merritt A.J."/>
            <person name="Price E.P."/>
            <person name="Sarovich D.S."/>
            <person name="Warner J."/>
            <person name="Rosovitz M.J."/>
        </authorList>
    </citation>
    <scope>NUCLEOTIDE SEQUENCE [LARGE SCALE GENOMIC DNA]</scope>
    <source>
        <strain evidence="8">DSM 2030</strain>
    </source>
</reference>
<evidence type="ECO:0000313" key="8">
    <source>
        <dbReference type="Proteomes" id="UP000029669"/>
    </source>
</evidence>
<dbReference type="AlphaFoldDB" id="A0A097ASM6"/>
<dbReference type="EMBL" id="CP009170">
    <property type="protein sequence ID" value="AIS52814.1"/>
    <property type="molecule type" value="Genomic_DNA"/>
</dbReference>
<dbReference type="PANTHER" id="PTHR43075">
    <property type="entry name" value="FORMATE LYASE ACTIVATING ENZYME, PUTATIVE (AFU_ORTHOLOGUE AFUA_2G15630)-RELATED"/>
    <property type="match status" value="1"/>
</dbReference>
<dbReference type="OrthoDB" id="9781783at2"/>
<comment type="cofactor">
    <cofactor evidence="5">
        <name>[4Fe-4S] cluster</name>
        <dbReference type="ChEBI" id="CHEBI:49883"/>
    </cofactor>
    <text evidence="5">Binds 1 [4Fe-4S] cluster. The cluster is coordinated with 3 cysteines and an exchangeable S-adenosyl-L-methionine.</text>
</comment>
<dbReference type="InterPro" id="IPR013785">
    <property type="entry name" value="Aldolase_TIM"/>
</dbReference>
<protein>
    <submittedName>
        <fullName evidence="7">Radical SAM domain-containing protein</fullName>
    </submittedName>
</protein>
<keyword evidence="1 5" id="KW-0949">S-adenosyl-L-methionine</keyword>
<dbReference type="eggNOG" id="COG1313">
    <property type="taxonomic scope" value="Bacteria"/>
</dbReference>
<proteinExistence type="predicted"/>
<evidence type="ECO:0000256" key="1">
    <source>
        <dbReference type="ARBA" id="ARBA00022691"/>
    </source>
</evidence>
<dbReference type="GO" id="GO:0046872">
    <property type="term" value="F:metal ion binding"/>
    <property type="evidence" value="ECO:0007669"/>
    <property type="project" value="UniProtKB-KW"/>
</dbReference>
<name>A0A097ASM6_THEKI</name>
<dbReference type="RefSeq" id="WP_049685502.1">
    <property type="nucleotide sequence ID" value="NZ_CP009170.1"/>
</dbReference>
<gene>
    <name evidence="7" type="ORF">TKV_c16600</name>
</gene>
<dbReference type="KEGG" id="tki:TKV_c16600"/>
<keyword evidence="8" id="KW-1185">Reference proteome</keyword>
<evidence type="ECO:0000259" key="6">
    <source>
        <dbReference type="Pfam" id="PF04055"/>
    </source>
</evidence>
<feature type="binding site" evidence="5">
    <location>
        <position position="64"/>
    </location>
    <ligand>
        <name>[4Fe-4S] cluster</name>
        <dbReference type="ChEBI" id="CHEBI:49883"/>
        <note>4Fe-4S-S-AdoMet</note>
    </ligand>
</feature>
<keyword evidence="3 5" id="KW-0408">Iron</keyword>
<evidence type="ECO:0000256" key="2">
    <source>
        <dbReference type="ARBA" id="ARBA00022723"/>
    </source>
</evidence>
<feature type="binding site" evidence="5">
    <location>
        <position position="67"/>
    </location>
    <ligand>
        <name>[4Fe-4S] cluster</name>
        <dbReference type="ChEBI" id="CHEBI:49883"/>
        <note>4Fe-4S-S-AdoMet</note>
    </ligand>
</feature>
<dbReference type="PANTHER" id="PTHR43075:SF1">
    <property type="entry name" value="FORMATE LYASE ACTIVATING ENZYME, PUTATIVE (AFU_ORTHOLOGUE AFUA_2G15630)-RELATED"/>
    <property type="match status" value="1"/>
</dbReference>
<dbReference type="GO" id="GO:0051536">
    <property type="term" value="F:iron-sulfur cluster binding"/>
    <property type="evidence" value="ECO:0007669"/>
    <property type="project" value="UniProtKB-KW"/>
</dbReference>
<dbReference type="Gene3D" id="3.20.20.70">
    <property type="entry name" value="Aldolase class I"/>
    <property type="match status" value="1"/>
</dbReference>
<feature type="binding site" evidence="5">
    <location>
        <position position="60"/>
    </location>
    <ligand>
        <name>[4Fe-4S] cluster</name>
        <dbReference type="ChEBI" id="CHEBI:49883"/>
        <note>4Fe-4S-S-AdoMet</note>
    </ligand>
</feature>
<organism evidence="7 8">
    <name type="scientific">Thermoanaerobacter kivui</name>
    <name type="common">Acetogenium kivui</name>
    <dbReference type="NCBI Taxonomy" id="2325"/>
    <lineage>
        <taxon>Bacteria</taxon>
        <taxon>Bacillati</taxon>
        <taxon>Bacillota</taxon>
        <taxon>Clostridia</taxon>
        <taxon>Thermoanaerobacterales</taxon>
        <taxon>Thermoanaerobacteraceae</taxon>
        <taxon>Thermoanaerobacter</taxon>
    </lineage>
</organism>
<dbReference type="SFLD" id="SFLDG01099">
    <property type="entry name" value="Uncharacterised_Radical_SAM_Su"/>
    <property type="match status" value="1"/>
</dbReference>
<evidence type="ECO:0000256" key="3">
    <source>
        <dbReference type="ARBA" id="ARBA00023004"/>
    </source>
</evidence>
<sequence>MEHAVKCNICPRNCNVDRSKSKGFCNMSWQVKVAKAYLHHWEEPFISGTRGSGTVFFTGCNLKCVFCQNYEISQYDFGKPLTIEELAQVFLKLQKQGAHNINLVTPTIHAFQIKEAILLAKKEGLKIPIVYNTNAYENVETLKALEGLIDIYLPDLKYYDDHLAKKYSKAPHYFEYATKAILEMYRQVGMPKFDKKGILKKGLVIRHLILPGCVEDTKKNLLWIKNNLPKKIYVSLMSQYTPYYKAENYPEINRKITPKEYKEAIKFFFDIGLENGLIQEIESASEDYIPDFDLEGLQ</sequence>
<evidence type="ECO:0000256" key="5">
    <source>
        <dbReference type="PIRSR" id="PIRSR004869-50"/>
    </source>
</evidence>